<feature type="compositionally biased region" description="Low complexity" evidence="1">
    <location>
        <begin position="812"/>
        <end position="824"/>
    </location>
</feature>
<feature type="region of interest" description="Disordered" evidence="1">
    <location>
        <begin position="671"/>
        <end position="846"/>
    </location>
</feature>
<evidence type="ECO:0000256" key="2">
    <source>
        <dbReference type="SAM" id="SignalP"/>
    </source>
</evidence>
<feature type="region of interest" description="Disordered" evidence="1">
    <location>
        <begin position="184"/>
        <end position="205"/>
    </location>
</feature>
<dbReference type="OrthoDB" id="6925743at2759"/>
<feature type="compositionally biased region" description="Basic and acidic residues" evidence="1">
    <location>
        <begin position="835"/>
        <end position="846"/>
    </location>
</feature>
<feature type="compositionally biased region" description="Polar residues" evidence="1">
    <location>
        <begin position="193"/>
        <end position="205"/>
    </location>
</feature>
<feature type="compositionally biased region" description="Basic and acidic residues" evidence="1">
    <location>
        <begin position="770"/>
        <end position="779"/>
    </location>
</feature>
<keyword evidence="2" id="KW-0732">Signal</keyword>
<feature type="compositionally biased region" description="Polar residues" evidence="1">
    <location>
        <begin position="740"/>
        <end position="754"/>
    </location>
</feature>
<evidence type="ECO:0000256" key="1">
    <source>
        <dbReference type="SAM" id="MobiDB-lite"/>
    </source>
</evidence>
<protein>
    <submittedName>
        <fullName evidence="4">Uncharacterized protein LOC105222194</fullName>
    </submittedName>
</protein>
<dbReference type="RefSeq" id="XP_011197715.3">
    <property type="nucleotide sequence ID" value="XM_011199413.4"/>
</dbReference>
<organism evidence="3 4">
    <name type="scientific">Bactrocera dorsalis</name>
    <name type="common">Oriental fruit fly</name>
    <name type="synonym">Dacus dorsalis</name>
    <dbReference type="NCBI Taxonomy" id="27457"/>
    <lineage>
        <taxon>Eukaryota</taxon>
        <taxon>Metazoa</taxon>
        <taxon>Ecdysozoa</taxon>
        <taxon>Arthropoda</taxon>
        <taxon>Hexapoda</taxon>
        <taxon>Insecta</taxon>
        <taxon>Pterygota</taxon>
        <taxon>Neoptera</taxon>
        <taxon>Endopterygota</taxon>
        <taxon>Diptera</taxon>
        <taxon>Brachycera</taxon>
        <taxon>Muscomorpha</taxon>
        <taxon>Tephritoidea</taxon>
        <taxon>Tephritidae</taxon>
        <taxon>Bactrocera</taxon>
        <taxon>Bactrocera</taxon>
    </lineage>
</organism>
<feature type="chain" id="PRO_5047397374" evidence="2">
    <location>
        <begin position="27"/>
        <end position="846"/>
    </location>
</feature>
<feature type="compositionally biased region" description="Low complexity" evidence="1">
    <location>
        <begin position="782"/>
        <end position="796"/>
    </location>
</feature>
<dbReference type="KEGG" id="bdr:105222194"/>
<sequence length="846" mass="95579">MHYQFVCMLHILVVVLVVEFNAVVVGRDVVLTPKYGLQLNGKNIFYEEEDNGSGAQNQSLLRPWERTLKHVTYVTLFANDKADVATGNFSQQNAYNNFLHSPYLPQHGVIDTRFGDIVTLASGHLEKIGNNSFRFVEGQCGYDCEGDHVWALWQVQKIRHRDINRKFRYEIKFSVSPLRAESVGNVKRKAESDSNNSKRSTLQTYIQRDDDYPHTFGRIFYNDDSRFPDRRFDDVTGRNFKLGSVNQHRPATPMPQSTFLQSIFQPSPHYPSPEKLNIGEYIKDYPIKTAPKTKVFPNLLSTVSRNYYPTPTTYRPNYQTKFPRPELYPPTLEHETIKFPTNSNELNLAGDVDKLSTPVVTHHFHHHFYMTSTTSTENELSSAEKPLNRPTNSHKSIISEITAPTSFNNYYNTGLKNSFQQGPQTVNPINFPKTDTEVRKEHVVQVTPVAPLKRPYIYQIPIDSKVPLLIYPGPIVEDELPLPRNKPFVQSEPMNENPIRYSEPDPLYLNLAHNPPLDGQSYELGASQLESPKLNQYTEYPDIDINPVKSKNVVRPYSIAAQLPSPDSDQDERIPYEDESQEVGKQKIDLEQKPSQKDLQISFKNKQAYPNTETQMTSSTTASLIVADSSTPPATTTITTTLSPTTRELLATTIPSLLTIALQTTNSMLSSTTAMPSTTSIDDATLPPKQGTQNFISTSTSETPSLRAISRYRLKHVRPSTTSTEQPVLKWKPRRKHSFKQSSPNNDVKPNSEINPAKEDSSKTDKKRVLKEQNQRHENQFSTGSANNSTHAANNNRPPKKSSEVIEVLTQKSVSKSVSIKVGSNGEEIPVIVDDSDHGENEVNTE</sequence>
<gene>
    <name evidence="4" type="primary">LOC105222194</name>
</gene>
<accession>A0A6I9USD0</accession>
<proteinExistence type="predicted"/>
<feature type="region of interest" description="Disordered" evidence="1">
    <location>
        <begin position="559"/>
        <end position="584"/>
    </location>
</feature>
<name>A0A6I9USD0_BACDO</name>
<feature type="compositionally biased region" description="Polar residues" evidence="1">
    <location>
        <begin position="690"/>
        <end position="704"/>
    </location>
</feature>
<dbReference type="GeneID" id="105222194"/>
<keyword evidence="3" id="KW-1185">Reference proteome</keyword>
<dbReference type="InParanoid" id="A0A6I9USD0"/>
<dbReference type="Proteomes" id="UP001652620">
    <property type="component" value="Chromosome 4"/>
</dbReference>
<evidence type="ECO:0000313" key="3">
    <source>
        <dbReference type="Proteomes" id="UP001652620"/>
    </source>
</evidence>
<evidence type="ECO:0000313" key="4">
    <source>
        <dbReference type="RefSeq" id="XP_011197715.3"/>
    </source>
</evidence>
<feature type="signal peptide" evidence="2">
    <location>
        <begin position="1"/>
        <end position="26"/>
    </location>
</feature>
<feature type="compositionally biased region" description="Basic and acidic residues" evidence="1">
    <location>
        <begin position="571"/>
        <end position="584"/>
    </location>
</feature>
<feature type="compositionally biased region" description="Polar residues" evidence="1">
    <location>
        <begin position="671"/>
        <end position="682"/>
    </location>
</feature>
<reference evidence="4" key="1">
    <citation type="submission" date="2025-08" db="UniProtKB">
        <authorList>
            <consortium name="RefSeq"/>
        </authorList>
    </citation>
    <scope>IDENTIFICATION</scope>
    <source>
        <tissue evidence="4">Adult</tissue>
    </source>
</reference>